<feature type="transmembrane region" description="Helical" evidence="5">
    <location>
        <begin position="263"/>
        <end position="286"/>
    </location>
</feature>
<gene>
    <name evidence="7" type="ORF">AMSG_05929</name>
</gene>
<accession>A0A0L0DEB9</accession>
<reference evidence="7 8" key="1">
    <citation type="submission" date="2010-05" db="EMBL/GenBank/DDBJ databases">
        <title>The Genome Sequence of Thecamonas trahens ATCC 50062.</title>
        <authorList>
            <consortium name="The Broad Institute Genome Sequencing Platform"/>
            <person name="Russ C."/>
            <person name="Cuomo C."/>
            <person name="Shea T."/>
            <person name="Young S.K."/>
            <person name="Zeng Q."/>
            <person name="Koehrsen M."/>
            <person name="Haas B."/>
            <person name="Borodovsky M."/>
            <person name="Guigo R."/>
            <person name="Alvarado L."/>
            <person name="Berlin A."/>
            <person name="Bochicchio J."/>
            <person name="Borenstein D."/>
            <person name="Chapman S."/>
            <person name="Chen Z."/>
            <person name="Freedman E."/>
            <person name="Gellesch M."/>
            <person name="Goldberg J."/>
            <person name="Griggs A."/>
            <person name="Gujja S."/>
            <person name="Heilman E."/>
            <person name="Heiman D."/>
            <person name="Hepburn T."/>
            <person name="Howarth C."/>
            <person name="Jen D."/>
            <person name="Larson L."/>
            <person name="Mehta T."/>
            <person name="Park D."/>
            <person name="Pearson M."/>
            <person name="Roberts A."/>
            <person name="Saif S."/>
            <person name="Shenoy N."/>
            <person name="Sisk P."/>
            <person name="Stolte C."/>
            <person name="Sykes S."/>
            <person name="Thomson T."/>
            <person name="Walk T."/>
            <person name="White J."/>
            <person name="Yandava C."/>
            <person name="Burger G."/>
            <person name="Gray M.W."/>
            <person name="Holland P.W.H."/>
            <person name="King N."/>
            <person name="Lang F.B.F."/>
            <person name="Roger A.J."/>
            <person name="Ruiz-Trillo I."/>
            <person name="Lander E."/>
            <person name="Nusbaum C."/>
        </authorList>
    </citation>
    <scope>NUCLEOTIDE SEQUENCE [LARGE SCALE GENOMIC DNA]</scope>
    <source>
        <strain evidence="7 8">ATCC 50062</strain>
    </source>
</reference>
<dbReference type="GeneID" id="25565224"/>
<evidence type="ECO:0000256" key="1">
    <source>
        <dbReference type="ARBA" id="ARBA00004141"/>
    </source>
</evidence>
<evidence type="ECO:0000256" key="4">
    <source>
        <dbReference type="ARBA" id="ARBA00023136"/>
    </source>
</evidence>
<protein>
    <recommendedName>
        <fullName evidence="6">ABC transporter domain-containing protein</fullName>
    </recommendedName>
</protein>
<dbReference type="GO" id="GO:0005524">
    <property type="term" value="F:ATP binding"/>
    <property type="evidence" value="ECO:0007669"/>
    <property type="project" value="InterPro"/>
</dbReference>
<dbReference type="PANTHER" id="PTHR19229:SF250">
    <property type="entry name" value="ABC TRANSPORTER DOMAIN-CONTAINING PROTEIN-RELATED"/>
    <property type="match status" value="1"/>
</dbReference>
<dbReference type="RefSeq" id="XP_013757466.1">
    <property type="nucleotide sequence ID" value="XM_013902012.1"/>
</dbReference>
<dbReference type="GO" id="GO:0005319">
    <property type="term" value="F:lipid transporter activity"/>
    <property type="evidence" value="ECO:0007669"/>
    <property type="project" value="TreeGrafter"/>
</dbReference>
<dbReference type="EMBL" id="GL349457">
    <property type="protein sequence ID" value="KNC49668.1"/>
    <property type="molecule type" value="Genomic_DNA"/>
</dbReference>
<keyword evidence="2 5" id="KW-0812">Transmembrane</keyword>
<dbReference type="GO" id="GO:0016020">
    <property type="term" value="C:membrane"/>
    <property type="evidence" value="ECO:0007669"/>
    <property type="project" value="UniProtKB-SubCell"/>
</dbReference>
<dbReference type="STRING" id="461836.A0A0L0DEB9"/>
<dbReference type="Pfam" id="PF00005">
    <property type="entry name" value="ABC_tran"/>
    <property type="match status" value="1"/>
</dbReference>
<evidence type="ECO:0000256" key="5">
    <source>
        <dbReference type="SAM" id="Phobius"/>
    </source>
</evidence>
<dbReference type="InterPro" id="IPR003439">
    <property type="entry name" value="ABC_transporter-like_ATP-bd"/>
</dbReference>
<dbReference type="eggNOG" id="KOG0059">
    <property type="taxonomic scope" value="Eukaryota"/>
</dbReference>
<dbReference type="GO" id="GO:0016887">
    <property type="term" value="F:ATP hydrolysis activity"/>
    <property type="evidence" value="ECO:0007669"/>
    <property type="project" value="InterPro"/>
</dbReference>
<dbReference type="Pfam" id="PF12698">
    <property type="entry name" value="ABC2_membrane_3"/>
    <property type="match status" value="1"/>
</dbReference>
<dbReference type="Gene3D" id="3.40.50.300">
    <property type="entry name" value="P-loop containing nucleotide triphosphate hydrolases"/>
    <property type="match status" value="1"/>
</dbReference>
<dbReference type="PROSITE" id="PS00211">
    <property type="entry name" value="ABC_TRANSPORTER_1"/>
    <property type="match status" value="1"/>
</dbReference>
<evidence type="ECO:0000313" key="7">
    <source>
        <dbReference type="EMBL" id="KNC49668.1"/>
    </source>
</evidence>
<proteinExistence type="predicted"/>
<keyword evidence="8" id="KW-1185">Reference proteome</keyword>
<dbReference type="InterPro" id="IPR013525">
    <property type="entry name" value="ABC2_TM"/>
</dbReference>
<evidence type="ECO:0000259" key="6">
    <source>
        <dbReference type="PROSITE" id="PS50893"/>
    </source>
</evidence>
<name>A0A0L0DEB9_THETB</name>
<evidence type="ECO:0000313" key="8">
    <source>
        <dbReference type="Proteomes" id="UP000054408"/>
    </source>
</evidence>
<evidence type="ECO:0000256" key="2">
    <source>
        <dbReference type="ARBA" id="ARBA00022692"/>
    </source>
</evidence>
<dbReference type="OrthoDB" id="6139986at2759"/>
<sequence>MFVAILVGINSSSGPTTQPGDLSPPTHDLPRLEELCHGRANCVDILYAPVTLATKDLVARVVEGAKVERGVSLVASGVADETALTRALADNPALWGGVSFGVVDKSSFEYVIHTYLYGMRHSQLNSSPPDQSDEAQVAGTLDSGYASLQIALLEAYTSMASGVPLVLNARVQALPSKGSVDPGQGSYFLWPYYWTFCFAYVTIFAAIGYIKEKEDGTRAALTAAGMMDSAYWFAQLSADLAVLIVTALAFVAALYALSIVKHASFGALLVVVLLFGISQVFIALVVSTIVSSRRTASAVLTAALVGSILVYVLGEQFVLSKAEVSWFFKILVLLVPATPFGHFAHLMSRMEEHGAAFSFSAAGLHSSHATSPVSMTTCLEFLALDAALLLLVGLYLDQVLPADHAPRRPLLFFLSPKFWWPGSPIGLLNPPDPLGGSLNSEAASLLASGHEVPVRLRALRKQFRKAGKPFVAVNDVDLSVRASEITTLVSMIMGTLAPSGGDAWLCGVPLAHALSSGVRLGVCAQQDRLYDRLTASEHMALWLAMRPSAVPVGGEPLEAASLLSDVGLDALPNQATGTYSGGQKRKLSLALAFVGNPSIVLLDEPTSGMDPAARRSVWALLQRYKAGRGILLTTHYMDEAEQLGDRIAVMMHGELVVTGTTVHLKAHFGVGYLLTLQQRGSGDGDALRAVVIEHVPGAMAVPRLGSASDLVFRLPTAHIRAFPLLLDKLEALVAQRNSPLAAYGLALSTLEEVFLKVAAQHAAERGANE</sequence>
<dbReference type="CDD" id="cd03263">
    <property type="entry name" value="ABC_subfamily_A"/>
    <property type="match status" value="1"/>
</dbReference>
<dbReference type="InterPro" id="IPR017871">
    <property type="entry name" value="ABC_transporter-like_CS"/>
</dbReference>
<dbReference type="InterPro" id="IPR027417">
    <property type="entry name" value="P-loop_NTPase"/>
</dbReference>
<dbReference type="OMA" id="KXITTIS"/>
<keyword evidence="3 5" id="KW-1133">Transmembrane helix</keyword>
<dbReference type="PANTHER" id="PTHR19229">
    <property type="entry name" value="ATP-BINDING CASSETTE TRANSPORTER SUBFAMILY A ABCA"/>
    <property type="match status" value="1"/>
</dbReference>
<feature type="transmembrane region" description="Helical" evidence="5">
    <location>
        <begin position="298"/>
        <end position="314"/>
    </location>
</feature>
<feature type="transmembrane region" description="Helical" evidence="5">
    <location>
        <begin position="192"/>
        <end position="210"/>
    </location>
</feature>
<keyword evidence="4 5" id="KW-0472">Membrane</keyword>
<dbReference type="InterPro" id="IPR026082">
    <property type="entry name" value="ABCA"/>
</dbReference>
<dbReference type="Proteomes" id="UP000054408">
    <property type="component" value="Unassembled WGS sequence"/>
</dbReference>
<dbReference type="GO" id="GO:0140359">
    <property type="term" value="F:ABC-type transporter activity"/>
    <property type="evidence" value="ECO:0007669"/>
    <property type="project" value="InterPro"/>
</dbReference>
<dbReference type="AlphaFoldDB" id="A0A0L0DEB9"/>
<feature type="transmembrane region" description="Helical" evidence="5">
    <location>
        <begin position="231"/>
        <end position="257"/>
    </location>
</feature>
<comment type="subcellular location">
    <subcellularLocation>
        <location evidence="1">Membrane</location>
        <topology evidence="1">Multi-pass membrane protein</topology>
    </subcellularLocation>
</comment>
<dbReference type="SUPFAM" id="SSF52540">
    <property type="entry name" value="P-loop containing nucleoside triphosphate hydrolases"/>
    <property type="match status" value="1"/>
</dbReference>
<dbReference type="PROSITE" id="PS50893">
    <property type="entry name" value="ABC_TRANSPORTER_2"/>
    <property type="match status" value="1"/>
</dbReference>
<feature type="domain" description="ABC transporter" evidence="6">
    <location>
        <begin position="454"/>
        <end position="677"/>
    </location>
</feature>
<evidence type="ECO:0000256" key="3">
    <source>
        <dbReference type="ARBA" id="ARBA00022989"/>
    </source>
</evidence>
<organism evidence="7 8">
    <name type="scientific">Thecamonas trahens ATCC 50062</name>
    <dbReference type="NCBI Taxonomy" id="461836"/>
    <lineage>
        <taxon>Eukaryota</taxon>
        <taxon>Apusozoa</taxon>
        <taxon>Apusomonadida</taxon>
        <taxon>Apusomonadidae</taxon>
        <taxon>Thecamonas</taxon>
    </lineage>
</organism>